<feature type="signal peptide" evidence="2">
    <location>
        <begin position="1"/>
        <end position="23"/>
    </location>
</feature>
<keyword evidence="5" id="KW-1185">Reference proteome</keyword>
<reference evidence="5" key="1">
    <citation type="journal article" date="2019" name="Int. J. Syst. Evol. Microbiol.">
        <title>The Global Catalogue of Microorganisms (GCM) 10K type strain sequencing project: providing services to taxonomists for standard genome sequencing and annotation.</title>
        <authorList>
            <consortium name="The Broad Institute Genomics Platform"/>
            <consortium name="The Broad Institute Genome Sequencing Center for Infectious Disease"/>
            <person name="Wu L."/>
            <person name="Ma J."/>
        </authorList>
    </citation>
    <scope>NUCLEOTIDE SEQUENCE [LARGE SCALE GENOMIC DNA]</scope>
    <source>
        <strain evidence="5">KCTC 52438</strain>
    </source>
</reference>
<sequence length="329" mass="35077">MTAKVIKTTSLAALFLASPYLSADTVILDDHIVDGSQCVGTDCVNGESFGFDTLRLKENNIRIRFRDTSTTSSFPTTDWQLVANETSNGGQSMFAIEDLDASTIPFMVEAGAGDYSVYIDSSDKVGFGTSSPLMDMHLVAGDSPALRLEQDTSSGFSSQSWDLGGNESNFFLRDATNSSKLPFKVAAGAATDSLVIDSSGNVSSEGQICSNAGGVADCIGTIPSSIHIKQIVEYVDTAEVLETVSQLSMPKWFYKANGESIQHIGPIAEEFQAAFGLNGGVSDKIATVDLGGVALASIQELSKQVKQKDKEIAELREELAEIKQLLLQK</sequence>
<evidence type="ECO:0000259" key="3">
    <source>
        <dbReference type="PROSITE" id="PS51688"/>
    </source>
</evidence>
<dbReference type="PROSITE" id="PS51688">
    <property type="entry name" value="ICA"/>
    <property type="match status" value="1"/>
</dbReference>
<dbReference type="EMBL" id="JBHRSZ010000004">
    <property type="protein sequence ID" value="MFC3151270.1"/>
    <property type="molecule type" value="Genomic_DNA"/>
</dbReference>
<accession>A0ABV7HFM0</accession>
<comment type="caution">
    <text evidence="4">The sequence shown here is derived from an EMBL/GenBank/DDBJ whole genome shotgun (WGS) entry which is preliminary data.</text>
</comment>
<feature type="chain" id="PRO_5045337155" evidence="2">
    <location>
        <begin position="24"/>
        <end position="329"/>
    </location>
</feature>
<dbReference type="Proteomes" id="UP001595476">
    <property type="component" value="Unassembled WGS sequence"/>
</dbReference>
<dbReference type="Pfam" id="PF13884">
    <property type="entry name" value="Peptidase_S74"/>
    <property type="match status" value="1"/>
</dbReference>
<feature type="coiled-coil region" evidence="1">
    <location>
        <begin position="298"/>
        <end position="328"/>
    </location>
</feature>
<evidence type="ECO:0000313" key="5">
    <source>
        <dbReference type="Proteomes" id="UP001595476"/>
    </source>
</evidence>
<dbReference type="InterPro" id="IPR030392">
    <property type="entry name" value="S74_ICA"/>
</dbReference>
<protein>
    <submittedName>
        <fullName evidence="4">Tail fiber domain-containing protein</fullName>
    </submittedName>
</protein>
<name>A0ABV7HFM0_9GAMM</name>
<keyword evidence="2" id="KW-0732">Signal</keyword>
<evidence type="ECO:0000256" key="1">
    <source>
        <dbReference type="SAM" id="Coils"/>
    </source>
</evidence>
<evidence type="ECO:0000313" key="4">
    <source>
        <dbReference type="EMBL" id="MFC3151270.1"/>
    </source>
</evidence>
<dbReference type="RefSeq" id="WP_386719721.1">
    <property type="nucleotide sequence ID" value="NZ_JBHRSZ010000004.1"/>
</dbReference>
<gene>
    <name evidence="4" type="ORF">ACFOEK_09560</name>
</gene>
<feature type="domain" description="Peptidase S74" evidence="3">
    <location>
        <begin position="224"/>
        <end position="319"/>
    </location>
</feature>
<proteinExistence type="predicted"/>
<organism evidence="4 5">
    <name type="scientific">Litoribrevibacter euphylliae</name>
    <dbReference type="NCBI Taxonomy" id="1834034"/>
    <lineage>
        <taxon>Bacteria</taxon>
        <taxon>Pseudomonadati</taxon>
        <taxon>Pseudomonadota</taxon>
        <taxon>Gammaproteobacteria</taxon>
        <taxon>Oceanospirillales</taxon>
        <taxon>Oceanospirillaceae</taxon>
        <taxon>Litoribrevibacter</taxon>
    </lineage>
</organism>
<evidence type="ECO:0000256" key="2">
    <source>
        <dbReference type="SAM" id="SignalP"/>
    </source>
</evidence>
<keyword evidence="1" id="KW-0175">Coiled coil</keyword>